<evidence type="ECO:0000256" key="1">
    <source>
        <dbReference type="SAM" id="Phobius"/>
    </source>
</evidence>
<protein>
    <recommendedName>
        <fullName evidence="5">Transmembrane protein</fullName>
    </recommendedName>
</protein>
<evidence type="ECO:0000313" key="4">
    <source>
        <dbReference type="Proteomes" id="UP000692954"/>
    </source>
</evidence>
<evidence type="ECO:0000313" key="3">
    <source>
        <dbReference type="EMBL" id="CAD8052778.1"/>
    </source>
</evidence>
<keyword evidence="4" id="KW-1185">Reference proteome</keyword>
<accession>A0A8S1KCH0</accession>
<dbReference type="Proteomes" id="UP000692954">
    <property type="component" value="Unassembled WGS sequence"/>
</dbReference>
<keyword evidence="1" id="KW-1133">Transmembrane helix</keyword>
<comment type="caution">
    <text evidence="3">The sequence shown here is derived from an EMBL/GenBank/DDBJ whole genome shotgun (WGS) entry which is preliminary data.</text>
</comment>
<keyword evidence="1" id="KW-0812">Transmembrane</keyword>
<proteinExistence type="predicted"/>
<keyword evidence="1" id="KW-0472">Membrane</keyword>
<sequence>MSIHLILYCLIILTYQCSNLVENKLFITSTQNETIKIPLSQLFISSDYSKITFKPVVKQFTIANLLQEIEKVSNHKVNGSTISIKMFKSTTSCEPQHQMAILRYYEGIYYSEYDLINYSTFPNLAAVYPSTGKRNSKCFDIVLMNTIIITECSDDEGDYFSIQKINQSTYNYLTIQKPKDAFRKLDMIDKYLLRGNVDKLELYQEKEQTLEFLDILDSAALRILLNQKYFLLEIRDFQTHTNGQISILNASGELIVLQYFNNQWQLIKTIDTKISTVYSYDFDIYLDTYVILSKQYLYYKAITNQEFIVNVDSKPFDKVFLQKSSILLVQDKILSLYSQQLYKSYSTTFFNSKYLINSFPSQDGFLIIDDEYFYKYAINSEYSIQFSADSLPIEKDYQMIKILQSADCVIEIYYMVVNFESTEIYSSQAPKALIASGIFQDNLEVKFKPIFEGSNLQYEFNEQNILNLKVEQYQGIEILNVGEIENVIYRKSLSNLNNPYIQIIQQHSNSQISGYTCEELLSQLKLKCQPIFTKRQFDQLQDSDKQLWWFNYDSIFLAILKDSTITIYCVFYNQNKFDLLTTINLDSNAQKIATDGNYLFVQCQQSIQIYTVSVNNKAILIQNKNIDGDIYASPGQQNLLFIDLLGQLKIYSLNQGKFSMIWFTEISDIYEKKNLVIFRNRFAKLIKTKNEEKYLAIVYNIQNLNNIYFEKHIKLNNNSSLKLTQIEVNLQQSLFFIVVNNNEKYNLQGYKIDDTSYNSKFINLYYTSTAQFSITNQYCFITDSIENKLVQKNYYITGDQFVQSTLKEGYQQIQYSKEISLTVQIKNDFQRVITQIIPALVVNRGVSIFQTKNFFDLKYKADGTQNHCINLEQSWYSGQVFDIIQNQSEKLQYIKTLSKEIETLEFSPFIQELNSDQLVQLMENKIILVQKSDLTKKEFNLDETYKIKQLLIIINQLIYVEVQKGDLNYLKIIACIDSDCKLLDDELTLTTRINKVYLHDNNFFIYSFPDIQVYDTKGDPIKLSAFEQFYKFTLFTQPFYLEFYHLHNNVYSAISVDIRGNTYFNNLEISETSKENQIFAQNVINILKLNNLYVNINSICVGLNLRKNDIIIVYNNIPTFAFKFDFDCTKKKLCDLKSFELNGIFQQYGEWTIFNLYPIIYSNENILSLVYWAQTHFELLLFDLQTVSSKENPNLAIAHLITPQSKIPGEFHQVQSFVYRQNEQLHLLASTDNYDRLTHYRLKRQSQICTSAYSVNDRINLTLSNSFSKININLNITIQEDNQIPPNPSNDDEDKQSFPIWIIILITLGILMIGIVIFYWWKKSQIKVEEEEMLLA</sequence>
<evidence type="ECO:0008006" key="5">
    <source>
        <dbReference type="Google" id="ProtNLM"/>
    </source>
</evidence>
<evidence type="ECO:0000256" key="2">
    <source>
        <dbReference type="SAM" id="SignalP"/>
    </source>
</evidence>
<reference evidence="3" key="1">
    <citation type="submission" date="2021-01" db="EMBL/GenBank/DDBJ databases">
        <authorList>
            <consortium name="Genoscope - CEA"/>
            <person name="William W."/>
        </authorList>
    </citation>
    <scope>NUCLEOTIDE SEQUENCE</scope>
</reference>
<keyword evidence="2" id="KW-0732">Signal</keyword>
<organism evidence="3 4">
    <name type="scientific">Paramecium sonneborni</name>
    <dbReference type="NCBI Taxonomy" id="65129"/>
    <lineage>
        <taxon>Eukaryota</taxon>
        <taxon>Sar</taxon>
        <taxon>Alveolata</taxon>
        <taxon>Ciliophora</taxon>
        <taxon>Intramacronucleata</taxon>
        <taxon>Oligohymenophorea</taxon>
        <taxon>Peniculida</taxon>
        <taxon>Parameciidae</taxon>
        <taxon>Paramecium</taxon>
    </lineage>
</organism>
<name>A0A8S1KCH0_9CILI</name>
<gene>
    <name evidence="3" type="ORF">PSON_ATCC_30995.1.T0070002</name>
</gene>
<dbReference type="OrthoDB" id="298536at2759"/>
<feature type="transmembrane region" description="Helical" evidence="1">
    <location>
        <begin position="1298"/>
        <end position="1321"/>
    </location>
</feature>
<feature type="signal peptide" evidence="2">
    <location>
        <begin position="1"/>
        <end position="19"/>
    </location>
</feature>
<dbReference type="EMBL" id="CAJJDN010000007">
    <property type="protein sequence ID" value="CAD8052778.1"/>
    <property type="molecule type" value="Genomic_DNA"/>
</dbReference>
<feature type="chain" id="PRO_5035784730" description="Transmembrane protein" evidence="2">
    <location>
        <begin position="20"/>
        <end position="1336"/>
    </location>
</feature>